<proteinExistence type="inferred from homology"/>
<dbReference type="RefSeq" id="WP_015311028.1">
    <property type="nucleotide sequence ID" value="NZ_CP016893.1"/>
</dbReference>
<evidence type="ECO:0000256" key="3">
    <source>
        <dbReference type="ARBA" id="ARBA00014415"/>
    </source>
</evidence>
<dbReference type="PANTHER" id="PTHR19375">
    <property type="entry name" value="HEAT SHOCK PROTEIN 70KDA"/>
    <property type="match status" value="1"/>
</dbReference>
<dbReference type="GO" id="GO:0005524">
    <property type="term" value="F:ATP binding"/>
    <property type="evidence" value="ECO:0007669"/>
    <property type="project" value="UniProtKB-KW"/>
</dbReference>
<dbReference type="InterPro" id="IPR029047">
    <property type="entry name" value="HSP70_peptide-bd_sf"/>
</dbReference>
<dbReference type="Gene3D" id="3.90.640.10">
    <property type="entry name" value="Actin, Chain A, domain 4"/>
    <property type="match status" value="1"/>
</dbReference>
<gene>
    <name evidence="14" type="ORF">Thert_02231</name>
</gene>
<evidence type="ECO:0000256" key="4">
    <source>
        <dbReference type="ARBA" id="ARBA00017249"/>
    </source>
</evidence>
<evidence type="ECO:0000256" key="10">
    <source>
        <dbReference type="ARBA" id="ARBA00030019"/>
    </source>
</evidence>
<comment type="function">
    <text evidence="1">Acts as a chaperone.</text>
</comment>
<evidence type="ECO:0000313" key="14">
    <source>
        <dbReference type="EMBL" id="AST58155.1"/>
    </source>
</evidence>
<evidence type="ECO:0000256" key="13">
    <source>
        <dbReference type="RuleBase" id="RU003322"/>
    </source>
</evidence>
<name>A0A223I0X2_THETR</name>
<keyword evidence="6 13" id="KW-0547">Nucleotide-binding</keyword>
<keyword evidence="8" id="KW-0346">Stress response</keyword>
<evidence type="ECO:0000256" key="6">
    <source>
        <dbReference type="ARBA" id="ARBA00022741"/>
    </source>
</evidence>
<evidence type="ECO:0000313" key="15">
    <source>
        <dbReference type="Proteomes" id="UP000214975"/>
    </source>
</evidence>
<evidence type="ECO:0000256" key="2">
    <source>
        <dbReference type="ARBA" id="ARBA00007381"/>
    </source>
</evidence>
<evidence type="ECO:0000256" key="8">
    <source>
        <dbReference type="ARBA" id="ARBA00023016"/>
    </source>
</evidence>
<dbReference type="SUPFAM" id="SSF100920">
    <property type="entry name" value="Heat shock protein 70kD (HSP70), peptide-binding domain"/>
    <property type="match status" value="1"/>
</dbReference>
<evidence type="ECO:0000256" key="12">
    <source>
        <dbReference type="ARBA" id="ARBA00033103"/>
    </source>
</evidence>
<dbReference type="InterPro" id="IPR018181">
    <property type="entry name" value="Heat_shock_70_CS"/>
</dbReference>
<evidence type="ECO:0000256" key="11">
    <source>
        <dbReference type="ARBA" id="ARBA00030945"/>
    </source>
</evidence>
<protein>
    <recommendedName>
        <fullName evidence="3">Chaperone protein DnaK</fullName>
    </recommendedName>
    <alternativeName>
        <fullName evidence="4">Chaperone protein dnaK</fullName>
    </alternativeName>
    <alternativeName>
        <fullName evidence="12">HSP70</fullName>
    </alternativeName>
    <alternativeName>
        <fullName evidence="11">Heat shock 70 kDa protein</fullName>
    </alternativeName>
    <alternativeName>
        <fullName evidence="10">Heat shock protein 70</fullName>
    </alternativeName>
</protein>
<organism evidence="14 15">
    <name type="scientific">Thermoanaerobacterium thermosaccharolyticum</name>
    <name type="common">Clostridium thermosaccharolyticum</name>
    <dbReference type="NCBI Taxonomy" id="1517"/>
    <lineage>
        <taxon>Bacteria</taxon>
        <taxon>Bacillati</taxon>
        <taxon>Bacillota</taxon>
        <taxon>Clostridia</taxon>
        <taxon>Thermoanaerobacterales</taxon>
        <taxon>Thermoanaerobacteraceae</taxon>
        <taxon>Thermoanaerobacterium</taxon>
    </lineage>
</organism>
<evidence type="ECO:0000256" key="1">
    <source>
        <dbReference type="ARBA" id="ARBA00002290"/>
    </source>
</evidence>
<dbReference type="Proteomes" id="UP000214975">
    <property type="component" value="Chromosome"/>
</dbReference>
<dbReference type="InterPro" id="IPR043129">
    <property type="entry name" value="ATPase_NBD"/>
</dbReference>
<dbReference type="PROSITE" id="PS00329">
    <property type="entry name" value="HSP70_2"/>
    <property type="match status" value="1"/>
</dbReference>
<sequence>MKPYIGIDLGTTNTVAAGANLTEDGKFEIDILDMEQISDNAGRLTLKKTLPSCLYVDDFGKEYLGELAKKMKTLRYDRVIYNSKNYIGNRNHVWQIGSKKYTPEDVAGKILTVVKKNVERIYNTAVDGAVITVPASFNHDQIESTKNAAKLAGFIEDKLIFISEPTAALLELIYEEKLIEQSQKKYDFSSPKKVLVFDLGGGTCDVSIMNVEILDDDYKVEELAISPHIQLGGVDFDICGVLYLLHKYSILNNIDYNLISSDVDAKRYIFSILSLEIEKAKMMFSSETSSLIDKDNEDIVYKNSIENFYNGKTFDFEISKKEYDECIKPLLTKGGNLGFNIIDPIIDTLNKANLNKEDIDEVFLVGGMTAYSTVRRAVESFFGKKSINYLDPMYSVAKGAALYNYYSANRKRNEKGKIIIYPVVAENIYLDVKNDLPVLLVSQGTKAPYERVYDNIVKVDNATGIKLDILSGKSIYDPKMKRLKSMQLTFTDIIKPGTPISIKVTFDKNRILHLEAWVTGNDKQRIDVTFDKEVLYDGC</sequence>
<dbReference type="Pfam" id="PF00012">
    <property type="entry name" value="HSP70"/>
    <property type="match status" value="1"/>
</dbReference>
<evidence type="ECO:0000256" key="7">
    <source>
        <dbReference type="ARBA" id="ARBA00022840"/>
    </source>
</evidence>
<dbReference type="FunFam" id="3.30.420.40:FF:000028">
    <property type="entry name" value="heat shock 70 kDa protein-like"/>
    <property type="match status" value="1"/>
</dbReference>
<reference evidence="14 15" key="1">
    <citation type="submission" date="2016-08" db="EMBL/GenBank/DDBJ databases">
        <title>A novel genetic cassette of butanologenic Thermoanaerobacterium thermosaccharolyticum that directly convert cellulose to butanol.</title>
        <authorList>
            <person name="Li T."/>
            <person name="He J."/>
        </authorList>
    </citation>
    <scope>NUCLEOTIDE SEQUENCE [LARGE SCALE GENOMIC DNA]</scope>
    <source>
        <strain evidence="14 15">TG57</strain>
    </source>
</reference>
<dbReference type="InterPro" id="IPR013126">
    <property type="entry name" value="Hsp_70_fam"/>
</dbReference>
<evidence type="ECO:0000256" key="9">
    <source>
        <dbReference type="ARBA" id="ARBA00023186"/>
    </source>
</evidence>
<dbReference type="Gene3D" id="3.30.420.40">
    <property type="match status" value="2"/>
</dbReference>
<accession>A0A223I0X2</accession>
<keyword evidence="7 13" id="KW-0067">ATP-binding</keyword>
<dbReference type="PRINTS" id="PR00301">
    <property type="entry name" value="HEATSHOCK70"/>
</dbReference>
<dbReference type="GO" id="GO:0140662">
    <property type="term" value="F:ATP-dependent protein folding chaperone"/>
    <property type="evidence" value="ECO:0007669"/>
    <property type="project" value="InterPro"/>
</dbReference>
<evidence type="ECO:0000256" key="5">
    <source>
        <dbReference type="ARBA" id="ARBA00022553"/>
    </source>
</evidence>
<dbReference type="AlphaFoldDB" id="A0A223I0X2"/>
<dbReference type="EMBL" id="CP016893">
    <property type="protein sequence ID" value="AST58155.1"/>
    <property type="molecule type" value="Genomic_DNA"/>
</dbReference>
<dbReference type="SUPFAM" id="SSF53067">
    <property type="entry name" value="Actin-like ATPase domain"/>
    <property type="match status" value="2"/>
</dbReference>
<keyword evidence="9" id="KW-0143">Chaperone</keyword>
<dbReference type="Gene3D" id="2.60.34.10">
    <property type="entry name" value="Substrate Binding Domain Of DNAk, Chain A, domain 1"/>
    <property type="match status" value="1"/>
</dbReference>
<keyword evidence="5" id="KW-0597">Phosphoprotein</keyword>
<comment type="similarity">
    <text evidence="2 13">Belongs to the heat shock protein 70 family.</text>
</comment>